<dbReference type="EMBL" id="JACXVP010000011">
    <property type="protein sequence ID" value="KAG5576273.1"/>
    <property type="molecule type" value="Genomic_DNA"/>
</dbReference>
<dbReference type="Proteomes" id="UP000824120">
    <property type="component" value="Chromosome 11"/>
</dbReference>
<sequence>MKGSSWHVAEQFREAAPYLPMIQNANMSSWVQLEGMNPRPSPTHLARESEWAKAKVVFNCCNSVFKRN</sequence>
<accession>A0A9J5WK61</accession>
<keyword evidence="2" id="KW-1185">Reference proteome</keyword>
<protein>
    <submittedName>
        <fullName evidence="1">Uncharacterized protein</fullName>
    </submittedName>
</protein>
<proteinExistence type="predicted"/>
<dbReference type="AlphaFoldDB" id="A0A9J5WK61"/>
<reference evidence="1 2" key="1">
    <citation type="submission" date="2020-09" db="EMBL/GenBank/DDBJ databases">
        <title>De no assembly of potato wild relative species, Solanum commersonii.</title>
        <authorList>
            <person name="Cho K."/>
        </authorList>
    </citation>
    <scope>NUCLEOTIDE SEQUENCE [LARGE SCALE GENOMIC DNA]</scope>
    <source>
        <strain evidence="1">LZ3.2</strain>
        <tissue evidence="1">Leaf</tissue>
    </source>
</reference>
<evidence type="ECO:0000313" key="2">
    <source>
        <dbReference type="Proteomes" id="UP000824120"/>
    </source>
</evidence>
<name>A0A9J5WK61_SOLCO</name>
<organism evidence="1 2">
    <name type="scientific">Solanum commersonii</name>
    <name type="common">Commerson's wild potato</name>
    <name type="synonym">Commerson's nightshade</name>
    <dbReference type="NCBI Taxonomy" id="4109"/>
    <lineage>
        <taxon>Eukaryota</taxon>
        <taxon>Viridiplantae</taxon>
        <taxon>Streptophyta</taxon>
        <taxon>Embryophyta</taxon>
        <taxon>Tracheophyta</taxon>
        <taxon>Spermatophyta</taxon>
        <taxon>Magnoliopsida</taxon>
        <taxon>eudicotyledons</taxon>
        <taxon>Gunneridae</taxon>
        <taxon>Pentapetalae</taxon>
        <taxon>asterids</taxon>
        <taxon>lamiids</taxon>
        <taxon>Solanales</taxon>
        <taxon>Solanaceae</taxon>
        <taxon>Solanoideae</taxon>
        <taxon>Solaneae</taxon>
        <taxon>Solanum</taxon>
    </lineage>
</organism>
<comment type="caution">
    <text evidence="1">The sequence shown here is derived from an EMBL/GenBank/DDBJ whole genome shotgun (WGS) entry which is preliminary data.</text>
</comment>
<gene>
    <name evidence="1" type="ORF">H5410_056407</name>
</gene>
<evidence type="ECO:0000313" key="1">
    <source>
        <dbReference type="EMBL" id="KAG5576273.1"/>
    </source>
</evidence>